<organism evidence="2 3">
    <name type="scientific">Puccinia coronata f. sp. avenae</name>
    <dbReference type="NCBI Taxonomy" id="200324"/>
    <lineage>
        <taxon>Eukaryota</taxon>
        <taxon>Fungi</taxon>
        <taxon>Dikarya</taxon>
        <taxon>Basidiomycota</taxon>
        <taxon>Pucciniomycotina</taxon>
        <taxon>Pucciniomycetes</taxon>
        <taxon>Pucciniales</taxon>
        <taxon>Pucciniaceae</taxon>
        <taxon>Puccinia</taxon>
    </lineage>
</organism>
<protein>
    <submittedName>
        <fullName evidence="2">Uncharacterized protein</fullName>
    </submittedName>
</protein>
<feature type="region of interest" description="Disordered" evidence="1">
    <location>
        <begin position="98"/>
        <end position="182"/>
    </location>
</feature>
<feature type="compositionally biased region" description="Polar residues" evidence="1">
    <location>
        <begin position="169"/>
        <end position="179"/>
    </location>
</feature>
<evidence type="ECO:0000313" key="3">
    <source>
        <dbReference type="Proteomes" id="UP000235392"/>
    </source>
</evidence>
<name>A0A2N5UQK8_9BASI</name>
<comment type="caution">
    <text evidence="2">The sequence shown here is derived from an EMBL/GenBank/DDBJ whole genome shotgun (WGS) entry which is preliminary data.</text>
</comment>
<dbReference type="AlphaFoldDB" id="A0A2N5UQK8"/>
<gene>
    <name evidence="2" type="ORF">PCASD_11737</name>
</gene>
<dbReference type="Proteomes" id="UP000235392">
    <property type="component" value="Unassembled WGS sequence"/>
</dbReference>
<sequence length="355" mass="40726">MPEFVHPPFDQIAHFELIKHYLKVLRLRKEEEIANYQPSDWEKLTPTEQFQLALFHSHQRAQQDTELLIKLNSINRRNQENKRRADFQRTLEYKQNFYNMSSTTSPSTSNTSTSSTTAPATSLANSITPLTAPPTNNLGAEKLPRNLAFKKTTPSVPNPQAMDVDVEPTPSTSLASIQKPQKEEEDLDIQVVSTSKEDKIAKLVKIHVANHQKFVEAQKSKATQEMMLNLLGLAQKSQKELQKLISKKEVEEYTKGWNPWEEKRVLFPHTANKNKGKNMSSLSMNNRHYNNPQKWKKLANISSAITNFHWKKTKLGWPHPSIYWMQPSEANSVLANRGNPSSNLKLVRDHRLKLA</sequence>
<reference evidence="2 3" key="1">
    <citation type="submission" date="2017-11" db="EMBL/GenBank/DDBJ databases">
        <title>De novo assembly and phasing of dikaryotic genomes from two isolates of Puccinia coronata f. sp. avenae, the causal agent of oat crown rust.</title>
        <authorList>
            <person name="Miller M.E."/>
            <person name="Zhang Y."/>
            <person name="Omidvar V."/>
            <person name="Sperschneider J."/>
            <person name="Schwessinger B."/>
            <person name="Raley C."/>
            <person name="Palmer J.M."/>
            <person name="Garnica D."/>
            <person name="Upadhyaya N."/>
            <person name="Rathjen J."/>
            <person name="Taylor J.M."/>
            <person name="Park R.F."/>
            <person name="Dodds P.N."/>
            <person name="Hirsch C.D."/>
            <person name="Kianian S.F."/>
            <person name="Figueroa M."/>
        </authorList>
    </citation>
    <scope>NUCLEOTIDE SEQUENCE [LARGE SCALE GENOMIC DNA]</scope>
    <source>
        <strain evidence="2">12SD80</strain>
    </source>
</reference>
<evidence type="ECO:0000313" key="2">
    <source>
        <dbReference type="EMBL" id="PLW40048.1"/>
    </source>
</evidence>
<evidence type="ECO:0000256" key="1">
    <source>
        <dbReference type="SAM" id="MobiDB-lite"/>
    </source>
</evidence>
<accession>A0A2N5UQK8</accession>
<feature type="compositionally biased region" description="Low complexity" evidence="1">
    <location>
        <begin position="101"/>
        <end position="126"/>
    </location>
</feature>
<feature type="compositionally biased region" description="Polar residues" evidence="1">
    <location>
        <begin position="127"/>
        <end position="138"/>
    </location>
</feature>
<proteinExistence type="predicted"/>
<dbReference type="EMBL" id="PGCI01000107">
    <property type="protein sequence ID" value="PLW40048.1"/>
    <property type="molecule type" value="Genomic_DNA"/>
</dbReference>